<dbReference type="Proteomes" id="UP001139450">
    <property type="component" value="Unassembled WGS sequence"/>
</dbReference>
<comment type="similarity">
    <text evidence="2">Belongs to the glycosyl hydrolase 3 family.</text>
</comment>
<keyword evidence="4 10" id="KW-0378">Hydrolase</keyword>
<dbReference type="InterPro" id="IPR012338">
    <property type="entry name" value="Beta-lactam/transpept-like"/>
</dbReference>
<dbReference type="Pfam" id="PF00144">
    <property type="entry name" value="Beta-lactamase"/>
    <property type="match status" value="1"/>
</dbReference>
<feature type="region of interest" description="Disordered" evidence="6">
    <location>
        <begin position="991"/>
        <end position="1010"/>
    </location>
</feature>
<dbReference type="InterPro" id="IPR036962">
    <property type="entry name" value="Glyco_hydro_3_N_sf"/>
</dbReference>
<dbReference type="Pfam" id="PF00933">
    <property type="entry name" value="Glyco_hydro_3"/>
    <property type="match status" value="1"/>
</dbReference>
<organism evidence="10 11">
    <name type="scientific">Mucilaginibacter straminoryzae</name>
    <dbReference type="NCBI Taxonomy" id="2932774"/>
    <lineage>
        <taxon>Bacteria</taxon>
        <taxon>Pseudomonadati</taxon>
        <taxon>Bacteroidota</taxon>
        <taxon>Sphingobacteriia</taxon>
        <taxon>Sphingobacteriales</taxon>
        <taxon>Sphingobacteriaceae</taxon>
        <taxon>Mucilaginibacter</taxon>
    </lineage>
</organism>
<dbReference type="InterPro" id="IPR017853">
    <property type="entry name" value="GH"/>
</dbReference>
<feature type="signal peptide" evidence="7">
    <location>
        <begin position="1"/>
        <end position="22"/>
    </location>
</feature>
<dbReference type="SUPFAM" id="SSF51445">
    <property type="entry name" value="(Trans)glycosidases"/>
    <property type="match status" value="1"/>
</dbReference>
<evidence type="ECO:0000256" key="2">
    <source>
        <dbReference type="ARBA" id="ARBA00005336"/>
    </source>
</evidence>
<feature type="domain" description="Glycoside hydrolase family 3 N-terminal" evidence="9">
    <location>
        <begin position="47"/>
        <end position="362"/>
    </location>
</feature>
<evidence type="ECO:0000256" key="7">
    <source>
        <dbReference type="SAM" id="SignalP"/>
    </source>
</evidence>
<comment type="catalytic activity">
    <reaction evidence="1">
        <text>Hydrolysis of terminal non-reducing N-acetyl-D-hexosamine residues in N-acetyl-beta-D-hexosaminides.</text>
        <dbReference type="EC" id="3.2.1.52"/>
    </reaction>
</comment>
<evidence type="ECO:0000259" key="9">
    <source>
        <dbReference type="Pfam" id="PF00933"/>
    </source>
</evidence>
<dbReference type="SUPFAM" id="SSF56601">
    <property type="entry name" value="beta-lactamase/transpeptidase-like"/>
    <property type="match status" value="1"/>
</dbReference>
<dbReference type="InterPro" id="IPR001764">
    <property type="entry name" value="Glyco_hydro_3_N"/>
</dbReference>
<keyword evidence="7" id="KW-0732">Signal</keyword>
<accession>A0A9X1X1R5</accession>
<protein>
    <recommendedName>
        <fullName evidence="3">beta-N-acetylhexosaminidase</fullName>
        <ecNumber evidence="3">3.2.1.52</ecNumber>
    </recommendedName>
</protein>
<dbReference type="SUPFAM" id="SSF52279">
    <property type="entry name" value="Beta-D-glucan exohydrolase, C-terminal domain"/>
    <property type="match status" value="1"/>
</dbReference>
<dbReference type="AlphaFoldDB" id="A0A9X1X1R5"/>
<dbReference type="InterPro" id="IPR001466">
    <property type="entry name" value="Beta-lactam-related"/>
</dbReference>
<feature type="region of interest" description="Disordered" evidence="6">
    <location>
        <begin position="892"/>
        <end position="912"/>
    </location>
</feature>
<dbReference type="PANTHER" id="PTHR30480:SF13">
    <property type="entry name" value="BETA-HEXOSAMINIDASE"/>
    <property type="match status" value="1"/>
</dbReference>
<evidence type="ECO:0000256" key="5">
    <source>
        <dbReference type="ARBA" id="ARBA00023295"/>
    </source>
</evidence>
<dbReference type="Gene3D" id="3.40.710.10">
    <property type="entry name" value="DD-peptidase/beta-lactamase superfamily"/>
    <property type="match status" value="1"/>
</dbReference>
<reference evidence="10" key="1">
    <citation type="submission" date="2022-04" db="EMBL/GenBank/DDBJ databases">
        <title>Mucilaginibacter sp. RS28 isolated from freshwater.</title>
        <authorList>
            <person name="Ko S.-R."/>
        </authorList>
    </citation>
    <scope>NUCLEOTIDE SEQUENCE</scope>
    <source>
        <strain evidence="10">RS28</strain>
    </source>
</reference>
<dbReference type="InterPro" id="IPR036881">
    <property type="entry name" value="Glyco_hydro_3_C_sf"/>
</dbReference>
<evidence type="ECO:0000313" key="10">
    <source>
        <dbReference type="EMBL" id="MCJ8209246.1"/>
    </source>
</evidence>
<feature type="domain" description="Beta-lactamase-related" evidence="8">
    <location>
        <begin position="595"/>
        <end position="950"/>
    </location>
</feature>
<keyword evidence="5" id="KW-0326">Glycosidase</keyword>
<proteinExistence type="inferred from homology"/>
<evidence type="ECO:0000256" key="3">
    <source>
        <dbReference type="ARBA" id="ARBA00012663"/>
    </source>
</evidence>
<dbReference type="GO" id="GO:0009254">
    <property type="term" value="P:peptidoglycan turnover"/>
    <property type="evidence" value="ECO:0007669"/>
    <property type="project" value="TreeGrafter"/>
</dbReference>
<evidence type="ECO:0000256" key="6">
    <source>
        <dbReference type="SAM" id="MobiDB-lite"/>
    </source>
</evidence>
<dbReference type="GO" id="GO:0005975">
    <property type="term" value="P:carbohydrate metabolic process"/>
    <property type="evidence" value="ECO:0007669"/>
    <property type="project" value="InterPro"/>
</dbReference>
<dbReference type="Gene3D" id="3.40.50.1700">
    <property type="entry name" value="Glycoside hydrolase family 3 C-terminal domain"/>
    <property type="match status" value="1"/>
</dbReference>
<dbReference type="PRINTS" id="PR00133">
    <property type="entry name" value="GLHYDRLASE3"/>
</dbReference>
<evidence type="ECO:0000256" key="4">
    <source>
        <dbReference type="ARBA" id="ARBA00022801"/>
    </source>
</evidence>
<feature type="compositionally biased region" description="Basic and acidic residues" evidence="6">
    <location>
        <begin position="892"/>
        <end position="903"/>
    </location>
</feature>
<dbReference type="RefSeq" id="WP_245129075.1">
    <property type="nucleotide sequence ID" value="NZ_JALJEJ010000002.1"/>
</dbReference>
<comment type="caution">
    <text evidence="10">The sequence shown here is derived from an EMBL/GenBank/DDBJ whole genome shotgun (WGS) entry which is preliminary data.</text>
</comment>
<dbReference type="Gene3D" id="3.20.20.300">
    <property type="entry name" value="Glycoside hydrolase, family 3, N-terminal domain"/>
    <property type="match status" value="1"/>
</dbReference>
<evidence type="ECO:0000256" key="1">
    <source>
        <dbReference type="ARBA" id="ARBA00001231"/>
    </source>
</evidence>
<dbReference type="InterPro" id="IPR050226">
    <property type="entry name" value="NagZ_Beta-hexosaminidase"/>
</dbReference>
<sequence length="1010" mass="111738">MSSAFRSFLLAAALCGSISAIGQTVDRDSAQADKWVKKAFRKLNKNQKIAQLMVLRLSERRGKEVVFFDEDIKKYIKKYKVGSVCAFQGNSVQQAKVLNELQSKSKIPLLVCVDGETGLGMRFGDVKPFPDQLTLGATGDAQIAYNIGNAIAAQCRRAGIQVDYAPVVDINNNPNNPVINFRSFGEDKYKVALYGTRIMKGMQDGGILACAKHFPGHGDVAVDSHLDLPVINKSLAQLDSLELYPFREMIKAGVGSMMVAHLYIPAIDTTHNQATSLSKNNVTGLLRDQLKFGGITFTDALEMKGVAKYYPKGDAALQSLIAGNDMLCLPGDVEGSIKKIRQAIKDDKLTWADIDARVKKVLYAKYKLGLDTLKEIDTLNIQQDLNKDVDRLKRFAYEKAITVVAQADKNALPLNRIGKVAFVGLGLEKENHFASRVHELYNADCYYLSYQDDSLKAKQILQQLRSGYDAVIVSMHKYAKYPARNFGISNTAVNVVRQLQQQKNVISFAFGNPYAIKNIADANNIVAAYEDDSLMHDVAIDLLIGKITPKGTLPVTVDRFKYGTGVTTNYYFPVVAANEAGLDSTALTRIDSIANNAIAAGATPGCVVLAAKDGKVGFYKAYGHLSYDAKEPVTLQTVYDMASVTKISATNVSVMKLYEEGKLDINKTVGDYLPWLRGSNKEGLKLTDVLLHQAGLVAFIPFYKETIDPTTGRPKPGFYHETPDKLYSVRVANHMYMRADYIDTMKTRILNSKLGAPNKYVYSDNDFILLGMIVQQVTGQTLDQYVRNTFYLPLNMMSTTFKPLEHEPLDLIAPTENEKTFRMQQMRGDVHDPGAAMFGGVAGHAGLFSNAYDLAQLYQMLLNGGELHGVRLLKKETIDYFTAYHSEISRRGLGWDKPEKDNATSKSPYPSLSVSPQTFGHTGFTGIGVWADPKYNLLYLFFSNRVNPDGGDNGKLSSMNVRSNIQEVIYDAMRKKEAADAVKAAPVKEPVKPAVRPKAPHHRHKRVIKK</sequence>
<evidence type="ECO:0000313" key="11">
    <source>
        <dbReference type="Proteomes" id="UP001139450"/>
    </source>
</evidence>
<gene>
    <name evidence="10" type="ORF">MUY27_05970</name>
</gene>
<dbReference type="PANTHER" id="PTHR30480">
    <property type="entry name" value="BETA-HEXOSAMINIDASE-RELATED"/>
    <property type="match status" value="1"/>
</dbReference>
<name>A0A9X1X1R5_9SPHI</name>
<evidence type="ECO:0000259" key="8">
    <source>
        <dbReference type="Pfam" id="PF00144"/>
    </source>
</evidence>
<dbReference type="EMBL" id="JALJEJ010000002">
    <property type="protein sequence ID" value="MCJ8209246.1"/>
    <property type="molecule type" value="Genomic_DNA"/>
</dbReference>
<dbReference type="EC" id="3.2.1.52" evidence="3"/>
<feature type="chain" id="PRO_5040981773" description="beta-N-acetylhexosaminidase" evidence="7">
    <location>
        <begin position="23"/>
        <end position="1010"/>
    </location>
</feature>
<dbReference type="GO" id="GO:0004563">
    <property type="term" value="F:beta-N-acetylhexosaminidase activity"/>
    <property type="evidence" value="ECO:0007669"/>
    <property type="project" value="UniProtKB-EC"/>
</dbReference>
<keyword evidence="11" id="KW-1185">Reference proteome</keyword>
<feature type="compositionally biased region" description="Basic residues" evidence="6">
    <location>
        <begin position="998"/>
        <end position="1010"/>
    </location>
</feature>